<evidence type="ECO:0000313" key="3">
    <source>
        <dbReference type="Proteomes" id="UP000224634"/>
    </source>
</evidence>
<reference evidence="2 3" key="1">
    <citation type="submission" date="2017-10" db="EMBL/GenBank/DDBJ databases">
        <title>Comparative genomics in systemic dimorphic fungi from Ajellomycetaceae.</title>
        <authorList>
            <person name="Munoz J.F."/>
            <person name="Mcewen J.G."/>
            <person name="Clay O.K."/>
            <person name="Cuomo C.A."/>
        </authorList>
    </citation>
    <scope>NUCLEOTIDE SEQUENCE [LARGE SCALE GENOMIC DNA]</scope>
    <source>
        <strain evidence="2 3">UAMH7299</strain>
    </source>
</reference>
<dbReference type="AlphaFoldDB" id="A0A2B7WD96"/>
<dbReference type="OrthoDB" id="2156052at2759"/>
<dbReference type="PROSITE" id="PS50011">
    <property type="entry name" value="PROTEIN_KINASE_DOM"/>
    <property type="match status" value="1"/>
</dbReference>
<dbReference type="Proteomes" id="UP000224634">
    <property type="component" value="Unassembled WGS sequence"/>
</dbReference>
<dbReference type="SUPFAM" id="SSF56112">
    <property type="entry name" value="Protein kinase-like (PK-like)"/>
    <property type="match status" value="1"/>
</dbReference>
<dbReference type="EMBL" id="PDNA01000322">
    <property type="protein sequence ID" value="PGG97413.1"/>
    <property type="molecule type" value="Genomic_DNA"/>
</dbReference>
<evidence type="ECO:0000313" key="2">
    <source>
        <dbReference type="EMBL" id="PGG97413.1"/>
    </source>
</evidence>
<organism evidence="2 3">
    <name type="scientific">Polytolypa hystricis (strain UAMH7299)</name>
    <dbReference type="NCBI Taxonomy" id="1447883"/>
    <lineage>
        <taxon>Eukaryota</taxon>
        <taxon>Fungi</taxon>
        <taxon>Dikarya</taxon>
        <taxon>Ascomycota</taxon>
        <taxon>Pezizomycotina</taxon>
        <taxon>Eurotiomycetes</taxon>
        <taxon>Eurotiomycetidae</taxon>
        <taxon>Onygenales</taxon>
        <taxon>Onygenales incertae sedis</taxon>
        <taxon>Polytolypa</taxon>
    </lineage>
</organism>
<sequence length="83" mass="9363">MVDALEAIHSKGVLHSDTESRNMLWDLSCQRVVVVDFERSTIQKPLSSVSTNSGKKRKLMDDHFSKELQNVKTVFEGNAESLL</sequence>
<name>A0A2B7WD96_POLH7</name>
<accession>A0A2B7WD96</accession>
<comment type="caution">
    <text evidence="2">The sequence shown here is derived from an EMBL/GenBank/DDBJ whole genome shotgun (WGS) entry which is preliminary data.</text>
</comment>
<dbReference type="GO" id="GO:0005524">
    <property type="term" value="F:ATP binding"/>
    <property type="evidence" value="ECO:0007669"/>
    <property type="project" value="InterPro"/>
</dbReference>
<protein>
    <recommendedName>
        <fullName evidence="1">Protein kinase domain-containing protein</fullName>
    </recommendedName>
</protein>
<gene>
    <name evidence="2" type="ORF">AJ80_09704</name>
</gene>
<dbReference type="Gene3D" id="1.10.510.10">
    <property type="entry name" value="Transferase(Phosphotransferase) domain 1"/>
    <property type="match status" value="1"/>
</dbReference>
<dbReference type="STRING" id="1447883.A0A2B7WD96"/>
<dbReference type="GO" id="GO:0004672">
    <property type="term" value="F:protein kinase activity"/>
    <property type="evidence" value="ECO:0007669"/>
    <property type="project" value="InterPro"/>
</dbReference>
<proteinExistence type="predicted"/>
<evidence type="ECO:0000259" key="1">
    <source>
        <dbReference type="PROSITE" id="PS50011"/>
    </source>
</evidence>
<dbReference type="InterPro" id="IPR011009">
    <property type="entry name" value="Kinase-like_dom_sf"/>
</dbReference>
<keyword evidence="3" id="KW-1185">Reference proteome</keyword>
<dbReference type="InterPro" id="IPR000719">
    <property type="entry name" value="Prot_kinase_dom"/>
</dbReference>
<feature type="domain" description="Protein kinase" evidence="1">
    <location>
        <begin position="1"/>
        <end position="83"/>
    </location>
</feature>